<dbReference type="PANTHER" id="PTHR38111">
    <property type="entry name" value="ZN(2)-C6 FUNGAL-TYPE DOMAIN-CONTAINING PROTEIN-RELATED"/>
    <property type="match status" value="1"/>
</dbReference>
<name>A0A1C1CMA7_9EURO</name>
<dbReference type="STRING" id="86049.A0A1C1CMA7"/>
<proteinExistence type="predicted"/>
<dbReference type="OrthoDB" id="5126878at2759"/>
<accession>A0A1C1CMA7</accession>
<dbReference type="EMBL" id="LGRB01000010">
    <property type="protein sequence ID" value="OCT49640.1"/>
    <property type="molecule type" value="Genomic_DNA"/>
</dbReference>
<gene>
    <name evidence="1" type="ORF">CLCR_06989</name>
</gene>
<dbReference type="AlphaFoldDB" id="A0A1C1CMA7"/>
<dbReference type="VEuPathDB" id="FungiDB:G647_09886"/>
<evidence type="ECO:0000313" key="1">
    <source>
        <dbReference type="EMBL" id="OCT49640.1"/>
    </source>
</evidence>
<protein>
    <submittedName>
        <fullName evidence="1">Uncharacterized protein</fullName>
    </submittedName>
</protein>
<organism evidence="1 2">
    <name type="scientific">Cladophialophora carrionii</name>
    <dbReference type="NCBI Taxonomy" id="86049"/>
    <lineage>
        <taxon>Eukaryota</taxon>
        <taxon>Fungi</taxon>
        <taxon>Dikarya</taxon>
        <taxon>Ascomycota</taxon>
        <taxon>Pezizomycotina</taxon>
        <taxon>Eurotiomycetes</taxon>
        <taxon>Chaetothyriomycetidae</taxon>
        <taxon>Chaetothyriales</taxon>
        <taxon>Herpotrichiellaceae</taxon>
        <taxon>Cladophialophora</taxon>
    </lineage>
</organism>
<reference evidence="2" key="1">
    <citation type="submission" date="2015-07" db="EMBL/GenBank/DDBJ databases">
        <authorList>
            <person name="Teixeira M.M."/>
            <person name="Souza R.C."/>
            <person name="Almeida L.G."/>
            <person name="Vicente V.A."/>
            <person name="de Hoog S."/>
            <person name="Bocca A.L."/>
            <person name="de Almeida S.R."/>
            <person name="Vasconcelos A.T."/>
            <person name="Felipe M.S."/>
        </authorList>
    </citation>
    <scope>NUCLEOTIDE SEQUENCE [LARGE SCALE GENOMIC DNA]</scope>
    <source>
        <strain evidence="2">KSF</strain>
    </source>
</reference>
<dbReference type="InterPro" id="IPR053178">
    <property type="entry name" value="Osmoadaptation_assoc"/>
</dbReference>
<dbReference type="VEuPathDB" id="FungiDB:CLCR_06989"/>
<dbReference type="PANTHER" id="PTHR38111:SF6">
    <property type="entry name" value="FINGER DOMAIN PROTEIN, PUTATIVE (AFU_ORTHOLOGUE AFUA_8G01940)-RELATED"/>
    <property type="match status" value="1"/>
</dbReference>
<comment type="caution">
    <text evidence="1">The sequence shown here is derived from an EMBL/GenBank/DDBJ whole genome shotgun (WGS) entry which is preliminary data.</text>
</comment>
<dbReference type="eggNOG" id="ENOG502SACT">
    <property type="taxonomic scope" value="Eukaryota"/>
</dbReference>
<sequence length="517" mass="58459">MIQFIHQDPRRRGLSETDRRIVRKVSNAAAAATRKARGKGPRVNTLQLPDFLVNETTTDPASTAADQHGNDNREEIVEAAISVRPQPARRTSASAGEHWMPSSSAALSTRHHLRTPIRAALSLWPDNRNSPEYVSLLMQPGLSQKLLVDASSEDVNSDPKRWVKICRLTSVLQFLPHMIGHSKCLDWAIECLAERVRQCCIQVPDMALAQTQLKRRYGRALQVLQHALDSSESIDWTVWYTTLLLALFELLETSSHQAWIFHSQGAKHILLNLGPNNIKSDYEKILLAAQCQILTVEATFFNRDCFLSNPAWQKALQKTITYDSKIPDRSEPVGTMWATAACAPELFKRATEAILDHHPPDRIAKLADELSALLDRYTRWREKWEASLVCDDFPVPHDTTTTTTTLATAGPTVYPQFLAFWALTNRFLLAIQPHRAPLAETNAMDAALRILEFDRLRQTDSVIDRCRTFSVSIGRSIAQTTTEWTMQQNISREWGTIEPAVFLRWNTLLGRTTHEEA</sequence>
<evidence type="ECO:0000313" key="2">
    <source>
        <dbReference type="Proteomes" id="UP000094526"/>
    </source>
</evidence>
<keyword evidence="2" id="KW-1185">Reference proteome</keyword>
<dbReference type="Proteomes" id="UP000094526">
    <property type="component" value="Unassembled WGS sequence"/>
</dbReference>